<dbReference type="Pfam" id="PF00005">
    <property type="entry name" value="ABC_tran"/>
    <property type="match status" value="1"/>
</dbReference>
<feature type="domain" description="ABC transporter" evidence="4">
    <location>
        <begin position="4"/>
        <end position="259"/>
    </location>
</feature>
<dbReference type="PROSITE" id="PS50893">
    <property type="entry name" value="ABC_TRANSPORTER_2"/>
    <property type="match status" value="1"/>
</dbReference>
<protein>
    <submittedName>
        <fullName evidence="5">Peptide transporter ATP-binding protein</fullName>
    </submittedName>
</protein>
<accession>A0AAQ4CU41</accession>
<dbReference type="InterPro" id="IPR017871">
    <property type="entry name" value="ABC_transporter-like_CS"/>
</dbReference>
<keyword evidence="2" id="KW-0547">Nucleotide-binding</keyword>
<dbReference type="InterPro" id="IPR003439">
    <property type="entry name" value="ABC_transporter-like_ATP-bd"/>
</dbReference>
<dbReference type="GO" id="GO:0015833">
    <property type="term" value="P:peptide transport"/>
    <property type="evidence" value="ECO:0007669"/>
    <property type="project" value="InterPro"/>
</dbReference>
<dbReference type="NCBIfam" id="TIGR01727">
    <property type="entry name" value="oligo_HPY"/>
    <property type="match status" value="1"/>
</dbReference>
<dbReference type="InterPro" id="IPR027417">
    <property type="entry name" value="P-loop_NTPase"/>
</dbReference>
<dbReference type="AlphaFoldDB" id="A0AAQ4CU41"/>
<reference evidence="5 6" key="1">
    <citation type="journal article" date="2022" name="Microbiol. Resour. Announc.">
        <title>Complete Genome Sequence of the Hyperthermophilic and Acidophilic Archaeon Saccharolobus caldissimus Strain HS-3T.</title>
        <authorList>
            <person name="Sakai H.D."/>
            <person name="Kurosawa N."/>
        </authorList>
    </citation>
    <scope>NUCLEOTIDE SEQUENCE [LARGE SCALE GENOMIC DNA]</scope>
    <source>
        <strain evidence="5 6">JCM32116</strain>
    </source>
</reference>
<evidence type="ECO:0000313" key="5">
    <source>
        <dbReference type="EMBL" id="BDB99322.1"/>
    </source>
</evidence>
<dbReference type="EMBL" id="AP025226">
    <property type="protein sequence ID" value="BDB99322.1"/>
    <property type="molecule type" value="Genomic_DNA"/>
</dbReference>
<dbReference type="CDD" id="cd03257">
    <property type="entry name" value="ABC_NikE_OppD_transporters"/>
    <property type="match status" value="1"/>
</dbReference>
<evidence type="ECO:0000256" key="2">
    <source>
        <dbReference type="ARBA" id="ARBA00022741"/>
    </source>
</evidence>
<dbReference type="PANTHER" id="PTHR43230:SF3">
    <property type="entry name" value="ABC-TYPE DIPEPTIDE_OLIGOPEPTIDE TRANSPORT SYSTEM, ATPASE COMPONENT"/>
    <property type="match status" value="1"/>
</dbReference>
<dbReference type="Pfam" id="PF08352">
    <property type="entry name" value="oligo_HPY"/>
    <property type="match status" value="1"/>
</dbReference>
<dbReference type="InterPro" id="IPR003593">
    <property type="entry name" value="AAA+_ATPase"/>
</dbReference>
<dbReference type="GO" id="GO:0005524">
    <property type="term" value="F:ATP binding"/>
    <property type="evidence" value="ECO:0007669"/>
    <property type="project" value="UniProtKB-KW"/>
</dbReference>
<name>A0AAQ4CU41_9CREN</name>
<gene>
    <name evidence="5" type="ORF">SACC_23390</name>
</gene>
<dbReference type="PROSITE" id="PS00211">
    <property type="entry name" value="ABC_TRANSPORTER_1"/>
    <property type="match status" value="1"/>
</dbReference>
<evidence type="ECO:0000256" key="3">
    <source>
        <dbReference type="ARBA" id="ARBA00022840"/>
    </source>
</evidence>
<dbReference type="SMART" id="SM00382">
    <property type="entry name" value="AAA"/>
    <property type="match status" value="1"/>
</dbReference>
<organism evidence="5 6">
    <name type="scientific">Saccharolobus caldissimus</name>
    <dbReference type="NCBI Taxonomy" id="1702097"/>
    <lineage>
        <taxon>Archaea</taxon>
        <taxon>Thermoproteota</taxon>
        <taxon>Thermoprotei</taxon>
        <taxon>Sulfolobales</taxon>
        <taxon>Sulfolobaceae</taxon>
        <taxon>Saccharolobus</taxon>
    </lineage>
</organism>
<dbReference type="Gene3D" id="3.40.50.300">
    <property type="entry name" value="P-loop containing nucleotide triphosphate hydrolases"/>
    <property type="match status" value="1"/>
</dbReference>
<evidence type="ECO:0000259" key="4">
    <source>
        <dbReference type="PROSITE" id="PS50893"/>
    </source>
</evidence>
<dbReference type="RefSeq" id="WP_229569641.1">
    <property type="nucleotide sequence ID" value="NZ_AP025226.1"/>
</dbReference>
<dbReference type="SUPFAM" id="SSF52540">
    <property type="entry name" value="P-loop containing nucleoside triphosphate hydrolases"/>
    <property type="match status" value="1"/>
</dbReference>
<sequence>MTLMQLKNVSVIFEDREGILRKKKFYALKDISLNINEDDLITVIGESGAGKTTLGRIIVGLQKPTKGNVIYKGYDIWKEKRKIYSTYRREVQLIPQDPYSTLPFNKTVEEILSAPILRWEKLSKNELKERMIRLLQLVKLVPPEEFLTKYPHQLSGGQKQRLNIARSLAVNPKLVVADEPVTMVDASLRIGILNTLAEIKNKLGLSMVFITHDIPIARYFYHLINRGNTIVMFAGRIVEEGDLEEILSEPLHPYTKDLIKITPSIDNLHREEEVKINYSRVEKGCPYRLRCPFAMPICSQNEPSLEQYTHKVACYLYGKKQ</sequence>
<evidence type="ECO:0000256" key="1">
    <source>
        <dbReference type="ARBA" id="ARBA00022448"/>
    </source>
</evidence>
<proteinExistence type="predicted"/>
<dbReference type="InterPro" id="IPR013563">
    <property type="entry name" value="Oligopep_ABC_C"/>
</dbReference>
<evidence type="ECO:0000313" key="6">
    <source>
        <dbReference type="Proteomes" id="UP001319921"/>
    </source>
</evidence>
<keyword evidence="3 5" id="KW-0067">ATP-binding</keyword>
<dbReference type="KEGG" id="scas:SACC_23390"/>
<dbReference type="PANTHER" id="PTHR43230">
    <property type="entry name" value="ABC-TYPE DIPEPTIDE/OLIGOPEPTIDE TRANSPORT SYSTEM, ATPASE COMPONENT"/>
    <property type="match status" value="1"/>
</dbReference>
<dbReference type="Proteomes" id="UP001319921">
    <property type="component" value="Chromosome"/>
</dbReference>
<dbReference type="GeneID" id="68867063"/>
<dbReference type="GO" id="GO:0016887">
    <property type="term" value="F:ATP hydrolysis activity"/>
    <property type="evidence" value="ECO:0007669"/>
    <property type="project" value="InterPro"/>
</dbReference>
<keyword evidence="1" id="KW-0813">Transport</keyword>
<keyword evidence="6" id="KW-1185">Reference proteome</keyword>